<evidence type="ECO:0000313" key="16">
    <source>
        <dbReference type="EMBL" id="KAL3322604.1"/>
    </source>
</evidence>
<evidence type="ECO:0000259" key="13">
    <source>
        <dbReference type="PROSITE" id="PS50089"/>
    </source>
</evidence>
<evidence type="ECO:0000256" key="4">
    <source>
        <dbReference type="ARBA" id="ARBA00022741"/>
    </source>
</evidence>
<dbReference type="Gene3D" id="3.30.70.2330">
    <property type="match status" value="1"/>
</dbReference>
<dbReference type="InterPro" id="IPR001650">
    <property type="entry name" value="Helicase_C-like"/>
</dbReference>
<dbReference type="InterPro" id="IPR000330">
    <property type="entry name" value="SNF2_N"/>
</dbReference>
<dbReference type="InterPro" id="IPR014905">
    <property type="entry name" value="HIRAN"/>
</dbReference>
<evidence type="ECO:0000256" key="1">
    <source>
        <dbReference type="ARBA" id="ARBA00004123"/>
    </source>
</evidence>
<name>A0ABD2QSU2_9SOLN</name>
<dbReference type="SMART" id="SM00487">
    <property type="entry name" value="DEXDc"/>
    <property type="match status" value="1"/>
</dbReference>
<dbReference type="PANTHER" id="PTHR45626">
    <property type="entry name" value="TRANSCRIPTION TERMINATION FACTOR 2-RELATED"/>
    <property type="match status" value="1"/>
</dbReference>
<dbReference type="Pfam" id="PF00271">
    <property type="entry name" value="Helicase_C"/>
    <property type="match status" value="1"/>
</dbReference>
<dbReference type="Pfam" id="PF00097">
    <property type="entry name" value="zf-C3HC4"/>
    <property type="match status" value="1"/>
</dbReference>
<dbReference type="GO" id="GO:0004386">
    <property type="term" value="F:helicase activity"/>
    <property type="evidence" value="ECO:0007669"/>
    <property type="project" value="UniProtKB-KW"/>
</dbReference>
<dbReference type="PANTHER" id="PTHR45626:SF17">
    <property type="entry name" value="HELICASE-LIKE TRANSCRIPTION FACTOR"/>
    <property type="match status" value="1"/>
</dbReference>
<dbReference type="SUPFAM" id="SSF52540">
    <property type="entry name" value="P-loop containing nucleoside triphosphate hydrolases"/>
    <property type="match status" value="2"/>
</dbReference>
<dbReference type="SMART" id="SM00490">
    <property type="entry name" value="HELICc"/>
    <property type="match status" value="1"/>
</dbReference>
<evidence type="ECO:0000256" key="6">
    <source>
        <dbReference type="ARBA" id="ARBA00022801"/>
    </source>
</evidence>
<feature type="domain" description="Helicase ATP-binding" evidence="14">
    <location>
        <begin position="290"/>
        <end position="528"/>
    </location>
</feature>
<dbReference type="CDD" id="cd18793">
    <property type="entry name" value="SF2_C_SNF"/>
    <property type="match status" value="1"/>
</dbReference>
<dbReference type="GO" id="GO:0016787">
    <property type="term" value="F:hydrolase activity"/>
    <property type="evidence" value="ECO:0007669"/>
    <property type="project" value="UniProtKB-KW"/>
</dbReference>
<dbReference type="PROSITE" id="PS50089">
    <property type="entry name" value="ZF_RING_2"/>
    <property type="match status" value="1"/>
</dbReference>
<dbReference type="EMBL" id="JBJKTR010000024">
    <property type="protein sequence ID" value="KAL3322604.1"/>
    <property type="molecule type" value="Genomic_DNA"/>
</dbReference>
<dbReference type="PROSITE" id="PS51192">
    <property type="entry name" value="HELICASE_ATP_BIND_1"/>
    <property type="match status" value="1"/>
</dbReference>
<dbReference type="InterPro" id="IPR018957">
    <property type="entry name" value="Znf_C3HC4_RING-type"/>
</dbReference>
<dbReference type="Proteomes" id="UP001627284">
    <property type="component" value="Unassembled WGS sequence"/>
</dbReference>
<comment type="similarity">
    <text evidence="2">Belongs to the SNF2/RAD54 helicase family. RAD16 subfamily.</text>
</comment>
<evidence type="ECO:0000256" key="2">
    <source>
        <dbReference type="ARBA" id="ARBA00008438"/>
    </source>
</evidence>
<keyword evidence="9" id="KW-0067">ATP-binding</keyword>
<evidence type="ECO:0000256" key="12">
    <source>
        <dbReference type="SAM" id="MobiDB-lite"/>
    </source>
</evidence>
<dbReference type="Pfam" id="PF00176">
    <property type="entry name" value="SNF2-rel_dom"/>
    <property type="match status" value="1"/>
</dbReference>
<dbReference type="AlphaFoldDB" id="A0ABD2QSU2"/>
<dbReference type="SMART" id="SM00184">
    <property type="entry name" value="RING"/>
    <property type="match status" value="1"/>
</dbReference>
<gene>
    <name evidence="16" type="ORF">AABB24_039947</name>
</gene>
<keyword evidence="4" id="KW-0547">Nucleotide-binding</keyword>
<keyword evidence="8" id="KW-0862">Zinc</keyword>
<dbReference type="InterPro" id="IPR050628">
    <property type="entry name" value="SNF2_RAD54_helicase_TF"/>
</dbReference>
<dbReference type="InterPro" id="IPR013083">
    <property type="entry name" value="Znf_RING/FYVE/PHD"/>
</dbReference>
<reference evidence="16 17" key="1">
    <citation type="submission" date="2024-05" db="EMBL/GenBank/DDBJ databases">
        <title>De novo assembly of an allotetraploid wild potato.</title>
        <authorList>
            <person name="Hosaka A.J."/>
        </authorList>
    </citation>
    <scope>NUCLEOTIDE SEQUENCE [LARGE SCALE GENOMIC DNA]</scope>
    <source>
        <tissue evidence="16">Young leaves</tissue>
    </source>
</reference>
<protein>
    <recommendedName>
        <fullName evidence="18">SWI/SNF-related matrix-associated actin-dependent regulator of chromatin subfamily A member 3-like 1</fullName>
    </recommendedName>
</protein>
<feature type="domain" description="RING-type" evidence="13">
    <location>
        <begin position="677"/>
        <end position="716"/>
    </location>
</feature>
<evidence type="ECO:0000259" key="15">
    <source>
        <dbReference type="PROSITE" id="PS51194"/>
    </source>
</evidence>
<dbReference type="InterPro" id="IPR027417">
    <property type="entry name" value="P-loop_NTPase"/>
</dbReference>
<dbReference type="InterPro" id="IPR038718">
    <property type="entry name" value="SNF2-like_sf"/>
</dbReference>
<evidence type="ECO:0000313" key="17">
    <source>
        <dbReference type="Proteomes" id="UP001627284"/>
    </source>
</evidence>
<keyword evidence="17" id="KW-1185">Reference proteome</keyword>
<keyword evidence="5 11" id="KW-0863">Zinc-finger</keyword>
<comment type="subcellular location">
    <subcellularLocation>
        <location evidence="1">Nucleus</location>
    </subcellularLocation>
</comment>
<proteinExistence type="inferred from homology"/>
<dbReference type="InterPro" id="IPR014001">
    <property type="entry name" value="Helicase_ATP-bd"/>
</dbReference>
<feature type="non-terminal residue" evidence="16">
    <location>
        <position position="1"/>
    </location>
</feature>
<dbReference type="PROSITE" id="PS51194">
    <property type="entry name" value="HELICASE_CTER"/>
    <property type="match status" value="1"/>
</dbReference>
<comment type="caution">
    <text evidence="16">The sequence shown here is derived from an EMBL/GenBank/DDBJ whole genome shotgun (WGS) entry which is preliminary data.</text>
</comment>
<dbReference type="SUPFAM" id="SSF57850">
    <property type="entry name" value="RING/U-box"/>
    <property type="match status" value="1"/>
</dbReference>
<accession>A0ABD2QSU2</accession>
<organism evidence="16 17">
    <name type="scientific">Solanum stoloniferum</name>
    <dbReference type="NCBI Taxonomy" id="62892"/>
    <lineage>
        <taxon>Eukaryota</taxon>
        <taxon>Viridiplantae</taxon>
        <taxon>Streptophyta</taxon>
        <taxon>Embryophyta</taxon>
        <taxon>Tracheophyta</taxon>
        <taxon>Spermatophyta</taxon>
        <taxon>Magnoliopsida</taxon>
        <taxon>eudicotyledons</taxon>
        <taxon>Gunneridae</taxon>
        <taxon>Pentapetalae</taxon>
        <taxon>asterids</taxon>
        <taxon>lamiids</taxon>
        <taxon>Solanales</taxon>
        <taxon>Solanaceae</taxon>
        <taxon>Solanoideae</taxon>
        <taxon>Solaneae</taxon>
        <taxon>Solanum</taxon>
    </lineage>
</organism>
<evidence type="ECO:0000259" key="14">
    <source>
        <dbReference type="PROSITE" id="PS51192"/>
    </source>
</evidence>
<evidence type="ECO:0000256" key="10">
    <source>
        <dbReference type="ARBA" id="ARBA00023242"/>
    </source>
</evidence>
<dbReference type="SMART" id="SM00910">
    <property type="entry name" value="HIRAN"/>
    <property type="match status" value="1"/>
</dbReference>
<dbReference type="GO" id="GO:0008270">
    <property type="term" value="F:zinc ion binding"/>
    <property type="evidence" value="ECO:0007669"/>
    <property type="project" value="UniProtKB-KW"/>
</dbReference>
<evidence type="ECO:0000256" key="5">
    <source>
        <dbReference type="ARBA" id="ARBA00022771"/>
    </source>
</evidence>
<keyword evidence="3" id="KW-0479">Metal-binding</keyword>
<dbReference type="Pfam" id="PF08797">
    <property type="entry name" value="HIRAN"/>
    <property type="match status" value="1"/>
</dbReference>
<dbReference type="InterPro" id="IPR049730">
    <property type="entry name" value="SNF2/RAD54-like_C"/>
</dbReference>
<keyword evidence="6" id="KW-0378">Hydrolase</keyword>
<feature type="region of interest" description="Disordered" evidence="12">
    <location>
        <begin position="334"/>
        <end position="380"/>
    </location>
</feature>
<sequence length="919" mass="103702">LLITIKTQFFSLYTRLSPFLNSLSLSLNVFHFFSVEKKMVEERDPVDVFMSLDRWPLSPLEEEEETDTVAAREMYMVGFVIVNVVGLQYYTGTISGREIVGLQREPLNQYDSNAIKVLNTRSIQVGHIERSAAMVLAPLLDANVITIDGIVPKVARPGNRYKLPCQVHIFARFEAFEIVKSAITNGGLYLIGENNPSFTLSEAQVVKEKRSTLEGRDIDEIFNLLDDKVSKKEELKALEPPKNIIKSKLLLHQKEGLWWLVQREKSEELPLFWEEKEGNYVNVLTNYSTDNRPEPIRGGIFADDMGLGKTLTLLSLIALDKCGDIISSIKSGHLNSERDDGLDEEEDTWTASFSKRNRRGTDSRKANNSRKKQKTEQTHTLHVKGKTVFSPDRWSGNSNSRLTLVVCPPAVFSAWTSQIEEHTKPGSLKSYIYYGERTGDASELEKYDIVLTTYSILASEDTWIDSPIKKIEWWRVILDEAHVIKNANAQQSRAVNNLKANRRWAVTGTPIQNNSFDLYSLMAFLRFEPLSIKSYWNSLIQRPLAQGDEKGVSRLQVLMSTMSLRRTKEKALTGLPSKSIETFVVELSGDEREIYDQMESEAKKIVNQYISSDSSMKNYWTVLSVIVRLRQICVDSALCPADLRSLLPSNKIGDVQSNPQLLDKMLSALQDDEGIDCPICIFPPTNGVITCCGHIFCKSCILKTIKRAKACCPLCRHPLTESDLFICPPEASNAANSGNSSTASSKVNALLKLLVASRDESPSRKSIVFSQFRKLLLLLEEPLKTAGFKILRLDGSMNAKKRCQVIKEFEIPAPEGPTILLASLKASGAGINLTVATRVYLMEPWWNPAVEEQAMDRVHRIGQKEDVKIVRMIARSTIEERILELQETKKLLARKAFRKKGSQDQREISVNDLRTLMHL</sequence>
<keyword evidence="7" id="KW-0347">Helicase</keyword>
<dbReference type="GO" id="GO:0005524">
    <property type="term" value="F:ATP binding"/>
    <property type="evidence" value="ECO:0007669"/>
    <property type="project" value="UniProtKB-KW"/>
</dbReference>
<evidence type="ECO:0000256" key="11">
    <source>
        <dbReference type="PROSITE-ProRule" id="PRU00175"/>
    </source>
</evidence>
<evidence type="ECO:0008006" key="18">
    <source>
        <dbReference type="Google" id="ProtNLM"/>
    </source>
</evidence>
<keyword evidence="10" id="KW-0539">Nucleus</keyword>
<evidence type="ECO:0000256" key="3">
    <source>
        <dbReference type="ARBA" id="ARBA00022723"/>
    </source>
</evidence>
<dbReference type="InterPro" id="IPR001841">
    <property type="entry name" value="Znf_RING"/>
</dbReference>
<dbReference type="Gene3D" id="3.30.40.10">
    <property type="entry name" value="Zinc/RING finger domain, C3HC4 (zinc finger)"/>
    <property type="match status" value="1"/>
</dbReference>
<dbReference type="GO" id="GO:0005634">
    <property type="term" value="C:nucleus"/>
    <property type="evidence" value="ECO:0007669"/>
    <property type="project" value="UniProtKB-SubCell"/>
</dbReference>
<dbReference type="Gene3D" id="3.40.50.10810">
    <property type="entry name" value="Tandem AAA-ATPase domain"/>
    <property type="match status" value="2"/>
</dbReference>
<dbReference type="InterPro" id="IPR017907">
    <property type="entry name" value="Znf_RING_CS"/>
</dbReference>
<evidence type="ECO:0000256" key="7">
    <source>
        <dbReference type="ARBA" id="ARBA00022806"/>
    </source>
</evidence>
<dbReference type="PROSITE" id="PS00518">
    <property type="entry name" value="ZF_RING_1"/>
    <property type="match status" value="1"/>
</dbReference>
<dbReference type="Gene3D" id="3.40.50.300">
    <property type="entry name" value="P-loop containing nucleotide triphosphate hydrolases"/>
    <property type="match status" value="1"/>
</dbReference>
<feature type="domain" description="Helicase C-terminal" evidence="15">
    <location>
        <begin position="749"/>
        <end position="914"/>
    </location>
</feature>
<evidence type="ECO:0000256" key="8">
    <source>
        <dbReference type="ARBA" id="ARBA00022833"/>
    </source>
</evidence>
<evidence type="ECO:0000256" key="9">
    <source>
        <dbReference type="ARBA" id="ARBA00022840"/>
    </source>
</evidence>